<proteinExistence type="predicted"/>
<dbReference type="AlphaFoldDB" id="A0A7J6E1N6"/>
<gene>
    <name evidence="1" type="ORF">F8388_001069</name>
</gene>
<comment type="caution">
    <text evidence="1">The sequence shown here is derived from an EMBL/GenBank/DDBJ whole genome shotgun (WGS) entry which is preliminary data.</text>
</comment>
<organism evidence="1 2">
    <name type="scientific">Cannabis sativa</name>
    <name type="common">Hemp</name>
    <name type="synonym">Marijuana</name>
    <dbReference type="NCBI Taxonomy" id="3483"/>
    <lineage>
        <taxon>Eukaryota</taxon>
        <taxon>Viridiplantae</taxon>
        <taxon>Streptophyta</taxon>
        <taxon>Embryophyta</taxon>
        <taxon>Tracheophyta</taxon>
        <taxon>Spermatophyta</taxon>
        <taxon>Magnoliopsida</taxon>
        <taxon>eudicotyledons</taxon>
        <taxon>Gunneridae</taxon>
        <taxon>Pentapetalae</taxon>
        <taxon>rosids</taxon>
        <taxon>fabids</taxon>
        <taxon>Rosales</taxon>
        <taxon>Cannabaceae</taxon>
        <taxon>Cannabis</taxon>
    </lineage>
</organism>
<dbReference type="Proteomes" id="UP000525078">
    <property type="component" value="Unassembled WGS sequence"/>
</dbReference>
<evidence type="ECO:0000313" key="1">
    <source>
        <dbReference type="EMBL" id="KAF4352206.1"/>
    </source>
</evidence>
<accession>A0A7J6E1N6</accession>
<evidence type="ECO:0000313" key="2">
    <source>
        <dbReference type="Proteomes" id="UP000525078"/>
    </source>
</evidence>
<dbReference type="EMBL" id="JAATIP010000318">
    <property type="protein sequence ID" value="KAF4352206.1"/>
    <property type="molecule type" value="Genomic_DNA"/>
</dbReference>
<reference evidence="1 2" key="1">
    <citation type="journal article" date="2020" name="bioRxiv">
        <title>Sequence and annotation of 42 cannabis genomes reveals extensive copy number variation in cannabinoid synthesis and pathogen resistance genes.</title>
        <authorList>
            <person name="Mckernan K.J."/>
            <person name="Helbert Y."/>
            <person name="Kane L.T."/>
            <person name="Ebling H."/>
            <person name="Zhang L."/>
            <person name="Liu B."/>
            <person name="Eaton Z."/>
            <person name="Mclaughlin S."/>
            <person name="Kingan S."/>
            <person name="Baybayan P."/>
            <person name="Concepcion G."/>
            <person name="Jordan M."/>
            <person name="Riva A."/>
            <person name="Barbazuk W."/>
            <person name="Harkins T."/>
        </authorList>
    </citation>
    <scope>NUCLEOTIDE SEQUENCE [LARGE SCALE GENOMIC DNA]</scope>
    <source>
        <strain evidence="2">cv. Jamaican Lion 4</strain>
        <tissue evidence="1">Leaf</tissue>
    </source>
</reference>
<sequence length="90" mass="9996">MKESNDNLFIGTPSVFDRSSEKIKSLLVVGSKMGSKEECKSRRLELAGTPLKYSITNKEGSVQVGHCTPLLYLLLEKMALDKIRFGCLTD</sequence>
<protein>
    <submittedName>
        <fullName evidence="1">Uncharacterized protein</fullName>
    </submittedName>
</protein>
<name>A0A7J6E1N6_CANSA</name>